<protein>
    <submittedName>
        <fullName evidence="1">Uncharacterized protein</fullName>
    </submittedName>
</protein>
<gene>
    <name evidence="1" type="ORF">CY35_07G071200</name>
</gene>
<accession>A0ACB8HLU7</accession>
<keyword evidence="2" id="KW-1185">Reference proteome</keyword>
<name>A0ACB8HLU7_9BRYO</name>
<organism evidence="1 2">
    <name type="scientific">Sphagnum magellanicum</name>
    <dbReference type="NCBI Taxonomy" id="128215"/>
    <lineage>
        <taxon>Eukaryota</taxon>
        <taxon>Viridiplantae</taxon>
        <taxon>Streptophyta</taxon>
        <taxon>Embryophyta</taxon>
        <taxon>Bryophyta</taxon>
        <taxon>Sphagnophytina</taxon>
        <taxon>Sphagnopsida</taxon>
        <taxon>Sphagnales</taxon>
        <taxon>Sphagnaceae</taxon>
        <taxon>Sphagnum</taxon>
    </lineage>
</organism>
<evidence type="ECO:0000313" key="2">
    <source>
        <dbReference type="Proteomes" id="UP000828922"/>
    </source>
</evidence>
<sequence>MGVLAAGPSLQELVSFTPGVELDESAPLSASDLHTLLDRIESRSEEIKDRVHKTVTKNYPQFLSIISGANGTVADVEAVARDLKSILDALGERREEGGGGQRQDAGETEARLSFDLEICQLAADAEQLRRDGEEREQAIAVVQAIAELHETLQSTEREFLDGRLIEASGALCELRESLGLPADWTGDRDDQKARENQEKINPYTFLQDAWVICYSKLISFLEDLFLQSVVLDESTCELCVTPCLPCGDSDSGVDIVEVELWTILAAMDNVGVLNMRLAKLGDILFKGVLEPILHDMQIEVVIGELVTSMSQQRKAVLSWKSCEYQVPACALASDIAGQKDVYSKLLKVFSFLRTNLLVENDQWVQCLGRIIWPRLAEAIITKQLRKSVPNDIAELAEFQKSANVTAEFEACLGSAGLIPDWDETKGDRLSKFSSDVEVHFALKKKKHVLAKARYLLVQNDYTKFENNNEEIGTKDSDENGDMSLLWAEKCAITYPAKQLLELMHKTLQDACMSTPQIAMELYHAARDAILLYRSIVPVMVGYISEGHLHVAGQLDSVHQVTALCHNDCFHIAHQLLLLKFQYSGALPSNVQEVFTFVDLVPLFRRLGCDILEGHLHLIKLNLMEALNHANGFQFTDQKKHFDTANDALHQMMIVLTAVLKIWQPLLAASVCELAMGKLLEAVVGRLVNEVLAFEDISVEECGKLRKLMMLALESLSPLLGSASGDGDGADVTQSRDAAEKLVPSWRKLARLTDLLDMSLRPITQSWESGDLTSCGFSSEEVQKLIKAIFSETPLRTECLAQISSH</sequence>
<dbReference type="Proteomes" id="UP000828922">
    <property type="component" value="Linkage Group LG07"/>
</dbReference>
<dbReference type="EMBL" id="CM038913">
    <property type="protein sequence ID" value="KAH9557180.1"/>
    <property type="molecule type" value="Genomic_DNA"/>
</dbReference>
<reference evidence="2" key="1">
    <citation type="journal article" date="2022" name="New Phytol.">
        <title>Phylogenomic structure and speciation in an emerging model: the Sphagnum magellanicum complex (Bryophyta).</title>
        <authorList>
            <person name="Shaw A.J."/>
            <person name="Piatkowski B."/>
            <person name="Duffy A.M."/>
            <person name="Aguero B."/>
            <person name="Imwattana K."/>
            <person name="Nieto-Lugilde M."/>
            <person name="Healey A."/>
            <person name="Weston D.J."/>
            <person name="Patel M.N."/>
            <person name="Schmutz J."/>
            <person name="Grimwood J."/>
            <person name="Yavitt J.B."/>
            <person name="Hassel K."/>
            <person name="Stenoien H.K."/>
            <person name="Flatberg K.I."/>
            <person name="Bickford C.P."/>
            <person name="Hicks K.A."/>
        </authorList>
    </citation>
    <scope>NUCLEOTIDE SEQUENCE [LARGE SCALE GENOMIC DNA]</scope>
</reference>
<evidence type="ECO:0000313" key="1">
    <source>
        <dbReference type="EMBL" id="KAH9557180.1"/>
    </source>
</evidence>
<comment type="caution">
    <text evidence="1">The sequence shown here is derived from an EMBL/GenBank/DDBJ whole genome shotgun (WGS) entry which is preliminary data.</text>
</comment>
<proteinExistence type="predicted"/>